<dbReference type="EMBL" id="NEQV01000004">
    <property type="protein sequence ID" value="PJL28390.1"/>
    <property type="molecule type" value="Genomic_DNA"/>
</dbReference>
<dbReference type="OrthoDB" id="6005803at2"/>
<comment type="caution">
    <text evidence="1">The sequence shown here is derived from an EMBL/GenBank/DDBJ whole genome shotgun (WGS) entry which is preliminary data.</text>
</comment>
<protein>
    <submittedName>
        <fullName evidence="1">Uncharacterized protein</fullName>
    </submittedName>
</protein>
<evidence type="ECO:0000313" key="2">
    <source>
        <dbReference type="Proteomes" id="UP000230167"/>
    </source>
</evidence>
<sequence>MTAGIKIINDWGTVLIDDAFPTLAMLAQGTTTLDGEGSGYIGNHAGMVAVRSTSVVGSQHFNEIDGYPAGLYLFGPPGAVVQWYVYAPPQEPPSNFGLIIRDGAGRLMFDAGRKAARVAGLRSASTRPGWQGSAQFDPGRAWAVMPLVYAYDSVNTFQRWGDPQEYLQHEDVSVSGAAINGGAITFGMTRTARRTYGPYYGLPLPTRFTYTGNNAALAVLDVTGY</sequence>
<dbReference type="RefSeq" id="WP_157804522.1">
    <property type="nucleotide sequence ID" value="NZ_CBCPIZ010000025.1"/>
</dbReference>
<gene>
    <name evidence="1" type="ORF">B9Y64_14335</name>
</gene>
<accession>A0A2J0UBF0</accession>
<dbReference type="Proteomes" id="UP000230167">
    <property type="component" value="Unassembled WGS sequence"/>
</dbReference>
<proteinExistence type="predicted"/>
<name>A0A2J0UBF0_STEMA</name>
<organism evidence="1 2">
    <name type="scientific">Stenotrophomonas maltophilia</name>
    <name type="common">Pseudomonas maltophilia</name>
    <name type="synonym">Xanthomonas maltophilia</name>
    <dbReference type="NCBI Taxonomy" id="40324"/>
    <lineage>
        <taxon>Bacteria</taxon>
        <taxon>Pseudomonadati</taxon>
        <taxon>Pseudomonadota</taxon>
        <taxon>Gammaproteobacteria</taxon>
        <taxon>Lysobacterales</taxon>
        <taxon>Lysobacteraceae</taxon>
        <taxon>Stenotrophomonas</taxon>
        <taxon>Stenotrophomonas maltophilia group</taxon>
    </lineage>
</organism>
<dbReference type="AlphaFoldDB" id="A0A2J0UBF0"/>
<evidence type="ECO:0000313" key="1">
    <source>
        <dbReference type="EMBL" id="PJL28390.1"/>
    </source>
</evidence>
<reference evidence="1 2" key="1">
    <citation type="journal article" date="2017" name="Front. Microbiol.">
        <title>Double-Face Meets the Bacterial World: The Opportunistic Pathogen Stenotrophomonas maltophilia.</title>
        <authorList>
            <person name="Lira F."/>
            <person name="Berg G."/>
            <person name="Martinez J.L."/>
        </authorList>
    </citation>
    <scope>NUCLEOTIDE SEQUENCE [LARGE SCALE GENOMIC DNA]</scope>
    <source>
        <strain evidence="1 2">EA1</strain>
    </source>
</reference>